<dbReference type="EMBL" id="NMTV01000045">
    <property type="protein sequence ID" value="PDX72594.1"/>
    <property type="molecule type" value="Genomic_DNA"/>
</dbReference>
<keyword evidence="1" id="KW-0285">Flavoprotein</keyword>
<evidence type="ECO:0000259" key="3">
    <source>
        <dbReference type="Pfam" id="PF03358"/>
    </source>
</evidence>
<dbReference type="GO" id="GO:0016491">
    <property type="term" value="F:oxidoreductase activity"/>
    <property type="evidence" value="ECO:0007669"/>
    <property type="project" value="InterPro"/>
</dbReference>
<reference evidence="5 7" key="3">
    <citation type="submission" date="2018-08" db="EMBL/GenBank/DDBJ databases">
        <title>A genome reference for cultivated species of the human gut microbiota.</title>
        <authorList>
            <person name="Zou Y."/>
            <person name="Xue W."/>
            <person name="Luo G."/>
        </authorList>
    </citation>
    <scope>NUCLEOTIDE SEQUENCE [LARGE SCALE GENOMIC DNA]</scope>
    <source>
        <strain evidence="5 7">AM37-13AC</strain>
    </source>
</reference>
<evidence type="ECO:0000313" key="7">
    <source>
        <dbReference type="Proteomes" id="UP000260733"/>
    </source>
</evidence>
<evidence type="ECO:0000313" key="6">
    <source>
        <dbReference type="Proteomes" id="UP000219901"/>
    </source>
</evidence>
<dbReference type="Pfam" id="PF03358">
    <property type="entry name" value="FMN_red"/>
    <property type="match status" value="1"/>
</dbReference>
<feature type="domain" description="NADPH-dependent FMN reductase-like" evidence="3">
    <location>
        <begin position="1"/>
        <end position="153"/>
    </location>
</feature>
<protein>
    <submittedName>
        <fullName evidence="4">Flavodoxin family protein</fullName>
    </submittedName>
</protein>
<dbReference type="SUPFAM" id="SSF52218">
    <property type="entry name" value="Flavoproteins"/>
    <property type="match status" value="1"/>
</dbReference>
<reference evidence="4" key="2">
    <citation type="submission" date="2017-07" db="EMBL/GenBank/DDBJ databases">
        <authorList>
            <person name="Sun Z.S."/>
            <person name="Albrecht U."/>
            <person name="Echele G."/>
            <person name="Lee C.C."/>
        </authorList>
    </citation>
    <scope>NUCLEOTIDE SEQUENCE</scope>
    <source>
        <strain evidence="4">CNCM I 4546</strain>
    </source>
</reference>
<dbReference type="RefSeq" id="WP_015537401.1">
    <property type="nucleotide sequence ID" value="NZ_BNEV01000013.1"/>
</dbReference>
<evidence type="ECO:0000313" key="4">
    <source>
        <dbReference type="EMBL" id="PDX72594.1"/>
    </source>
</evidence>
<gene>
    <name evidence="4" type="ORF">CGS55_07395</name>
    <name evidence="5" type="ORF">DW855_07115</name>
</gene>
<reference evidence="4 6" key="1">
    <citation type="journal article" date="2017" name="Front. Microbiol.">
        <title>New Insights into the Diversity of the Genus Faecalibacterium.</title>
        <authorList>
            <person name="Benevides L."/>
            <person name="Burman S."/>
            <person name="Martin R."/>
            <person name="Robert V."/>
            <person name="Thomas M."/>
            <person name="Miquel S."/>
            <person name="Chain F."/>
            <person name="Sokol H."/>
            <person name="Bermudez-Humaran L.G."/>
            <person name="Morrison M."/>
            <person name="Langella P."/>
            <person name="Azevedo V.A."/>
            <person name="Chatel J.M."/>
            <person name="Soares S."/>
        </authorList>
    </citation>
    <scope>NUCLEOTIDE SEQUENCE [LARGE SCALE GENOMIC DNA]</scope>
    <source>
        <strain evidence="4 6">CNCM I 4546</strain>
    </source>
</reference>
<dbReference type="PANTHER" id="PTHR43278:SF4">
    <property type="entry name" value="NAD(P)H-DEPENDENT FMN-CONTAINING OXIDOREDUCTASE YWQN-RELATED"/>
    <property type="match status" value="1"/>
</dbReference>
<sequence length="206" mass="21770">MKVLLINGSPHEKGCTYTALSLIAGELKAQGIETEILHVGGQPVGGCIGCGGCRSGNGCVFGGVVNEAIEKAKTADAFVFGSPVHYASAAGNMASFMDRLAYAGGKYLAYKPAAVCCSARRAGTTSTLDQLVKYPQFFHMPLVNGSYWAMVHGSNPEQVLQDAEGCAVMQELGRNMAWLLRCIEAGKAAGIDHPQNPPRPMTSFIR</sequence>
<dbReference type="Gene3D" id="3.40.50.360">
    <property type="match status" value="1"/>
</dbReference>
<accession>A0A2A7A0B5</accession>
<organism evidence="4 6">
    <name type="scientific">Faecalibacterium prausnitzii</name>
    <dbReference type="NCBI Taxonomy" id="853"/>
    <lineage>
        <taxon>Bacteria</taxon>
        <taxon>Bacillati</taxon>
        <taxon>Bacillota</taxon>
        <taxon>Clostridia</taxon>
        <taxon>Eubacteriales</taxon>
        <taxon>Oscillospiraceae</taxon>
        <taxon>Faecalibacterium</taxon>
    </lineage>
</organism>
<dbReference type="Proteomes" id="UP000260733">
    <property type="component" value="Unassembled WGS sequence"/>
</dbReference>
<evidence type="ECO:0000256" key="2">
    <source>
        <dbReference type="ARBA" id="ARBA00022643"/>
    </source>
</evidence>
<dbReference type="AlphaFoldDB" id="A0A2A7A0B5"/>
<dbReference type="InterPro" id="IPR005025">
    <property type="entry name" value="FMN_Rdtase-like_dom"/>
</dbReference>
<dbReference type="PANTHER" id="PTHR43278">
    <property type="entry name" value="NAD(P)H-DEPENDENT FMN-CONTAINING OXIDOREDUCTASE YWQN-RELATED"/>
    <property type="match status" value="1"/>
</dbReference>
<evidence type="ECO:0000313" key="5">
    <source>
        <dbReference type="EMBL" id="RGC19463.1"/>
    </source>
</evidence>
<dbReference type="Proteomes" id="UP000219901">
    <property type="component" value="Unassembled WGS sequence"/>
</dbReference>
<dbReference type="InterPro" id="IPR051796">
    <property type="entry name" value="ISF_SsuE-like"/>
</dbReference>
<name>A0A2A7A0B5_9FIRM</name>
<dbReference type="EMBL" id="QVFB01000009">
    <property type="protein sequence ID" value="RGC19463.1"/>
    <property type="molecule type" value="Genomic_DNA"/>
</dbReference>
<dbReference type="InterPro" id="IPR029039">
    <property type="entry name" value="Flavoprotein-like_sf"/>
</dbReference>
<keyword evidence="2" id="KW-0288">FMN</keyword>
<evidence type="ECO:0000256" key="1">
    <source>
        <dbReference type="ARBA" id="ARBA00022630"/>
    </source>
</evidence>
<proteinExistence type="predicted"/>
<comment type="caution">
    <text evidence="4">The sequence shown here is derived from an EMBL/GenBank/DDBJ whole genome shotgun (WGS) entry which is preliminary data.</text>
</comment>